<dbReference type="PANTHER" id="PTHR46696:SF1">
    <property type="entry name" value="CYTOCHROME P450 YJIB-RELATED"/>
    <property type="match status" value="1"/>
</dbReference>
<organism evidence="3 4">
    <name type="scientific">Streptomyces cynarae</name>
    <dbReference type="NCBI Taxonomy" id="2981134"/>
    <lineage>
        <taxon>Bacteria</taxon>
        <taxon>Bacillati</taxon>
        <taxon>Actinomycetota</taxon>
        <taxon>Actinomycetes</taxon>
        <taxon>Kitasatosporales</taxon>
        <taxon>Streptomycetaceae</taxon>
        <taxon>Streptomyces</taxon>
    </lineage>
</organism>
<dbReference type="EMBL" id="CP106793">
    <property type="protein sequence ID" value="UXY19863.1"/>
    <property type="molecule type" value="Genomic_DNA"/>
</dbReference>
<dbReference type="Gene3D" id="1.10.630.10">
    <property type="entry name" value="Cytochrome P450"/>
    <property type="match status" value="1"/>
</dbReference>
<dbReference type="InterPro" id="IPR002397">
    <property type="entry name" value="Cyt_P450_B"/>
</dbReference>
<dbReference type="PANTHER" id="PTHR46696">
    <property type="entry name" value="P450, PUTATIVE (EUROFUNG)-RELATED"/>
    <property type="match status" value="1"/>
</dbReference>
<dbReference type="SUPFAM" id="SSF48264">
    <property type="entry name" value="Cytochrome P450"/>
    <property type="match status" value="1"/>
</dbReference>
<dbReference type="InterPro" id="IPR036396">
    <property type="entry name" value="Cyt_P450_sf"/>
</dbReference>
<keyword evidence="2" id="KW-0560">Oxidoreductase</keyword>
<gene>
    <name evidence="3" type="ORF">N8I84_14840</name>
</gene>
<evidence type="ECO:0000256" key="1">
    <source>
        <dbReference type="ARBA" id="ARBA00010617"/>
    </source>
</evidence>
<protein>
    <submittedName>
        <fullName evidence="3">Cytochrome P450</fullName>
    </submittedName>
</protein>
<dbReference type="PROSITE" id="PS00086">
    <property type="entry name" value="CYTOCHROME_P450"/>
    <property type="match status" value="1"/>
</dbReference>
<keyword evidence="2" id="KW-0408">Iron</keyword>
<dbReference type="PRINTS" id="PR00385">
    <property type="entry name" value="P450"/>
</dbReference>
<keyword evidence="2" id="KW-0349">Heme</keyword>
<dbReference type="CDD" id="cd11031">
    <property type="entry name" value="Cyp158A-like"/>
    <property type="match status" value="1"/>
</dbReference>
<dbReference type="InterPro" id="IPR017972">
    <property type="entry name" value="Cyt_P450_CS"/>
</dbReference>
<dbReference type="Proteomes" id="UP001061298">
    <property type="component" value="Chromosome"/>
</dbReference>
<evidence type="ECO:0000313" key="3">
    <source>
        <dbReference type="EMBL" id="UXY19863.1"/>
    </source>
</evidence>
<accession>A0ABY6E0E5</accession>
<dbReference type="PRINTS" id="PR00359">
    <property type="entry name" value="BP450"/>
</dbReference>
<evidence type="ECO:0000256" key="2">
    <source>
        <dbReference type="RuleBase" id="RU000461"/>
    </source>
</evidence>
<keyword evidence="4" id="KW-1185">Reference proteome</keyword>
<dbReference type="Pfam" id="PF00067">
    <property type="entry name" value="p450"/>
    <property type="match status" value="1"/>
</dbReference>
<dbReference type="RefSeq" id="WP_263229981.1">
    <property type="nucleotide sequence ID" value="NZ_CP106793.1"/>
</dbReference>
<keyword evidence="2" id="KW-0503">Monooxygenase</keyword>
<name>A0ABY6E0E5_9ACTN</name>
<evidence type="ECO:0000313" key="4">
    <source>
        <dbReference type="Proteomes" id="UP001061298"/>
    </source>
</evidence>
<keyword evidence="2" id="KW-0479">Metal-binding</keyword>
<dbReference type="InterPro" id="IPR001128">
    <property type="entry name" value="Cyt_P450"/>
</dbReference>
<proteinExistence type="inferred from homology"/>
<comment type="similarity">
    <text evidence="1 2">Belongs to the cytochrome P450 family.</text>
</comment>
<reference evidence="3" key="1">
    <citation type="submission" date="2022-10" db="EMBL/GenBank/DDBJ databases">
        <authorList>
            <person name="Mo P."/>
        </authorList>
    </citation>
    <scope>NUCLEOTIDE SEQUENCE</scope>
    <source>
        <strain evidence="3">HUAS 13-4</strain>
    </source>
</reference>
<sequence length="415" mass="44834">MTETVTSEDTAELLPEFPLRFGEEESRTDGALAYAHLATGDPVTRVRLPSGRPAWLVTGYQEVRSVLTDARASRQAAARSDGAQVLAVERVGTSILTLDPPDHTRLRRIVGRGFTARRSEALRPRIAEMAGELLDDLAAGPRPADINEQFCMLLPVRVICELLGVPLGDRHRFEAWRDALIAPTGPDRPFDAGAHQALLAYIGELVAAKRKEPGDDLLSILAAAGQGPSDKDDALTDQEIVALGGTLLVAGFETTVAQLGLCLREILGRPEGLLSVPTERTELAAEVEELVRRLPIGNFGGTLARQATEDMEVGGVRIRAGEVIVAATQAANFDPAAFPAPLDHDPARDNGSHQMAFGFGVHHCLGSPVARIEIQEALLALRTRFPDMRLAVPDEELRFVPGAASRRLERFPVTW</sequence>